<comment type="caution">
    <text evidence="2">The sequence shown here is derived from an EMBL/GenBank/DDBJ whole genome shotgun (WGS) entry which is preliminary data.</text>
</comment>
<dbReference type="Proteomes" id="UP001283361">
    <property type="component" value="Unassembled WGS sequence"/>
</dbReference>
<evidence type="ECO:0000313" key="3">
    <source>
        <dbReference type="Proteomes" id="UP001283361"/>
    </source>
</evidence>
<sequence>MSMLFMSHKRISVMKRNDPRCGMKDVPGDLPDEPDFPPPIVRDLPPEQPQQSTEQPGTSTPTEEARASTPRAPCTPPPP</sequence>
<dbReference type="AlphaFoldDB" id="A0AAE0ZWQ3"/>
<dbReference type="EMBL" id="JAWDGP010003187">
    <property type="protein sequence ID" value="KAK3776707.1"/>
    <property type="molecule type" value="Genomic_DNA"/>
</dbReference>
<protein>
    <submittedName>
        <fullName evidence="2">Uncharacterized protein</fullName>
    </submittedName>
</protein>
<organism evidence="2 3">
    <name type="scientific">Elysia crispata</name>
    <name type="common">lettuce slug</name>
    <dbReference type="NCBI Taxonomy" id="231223"/>
    <lineage>
        <taxon>Eukaryota</taxon>
        <taxon>Metazoa</taxon>
        <taxon>Spiralia</taxon>
        <taxon>Lophotrochozoa</taxon>
        <taxon>Mollusca</taxon>
        <taxon>Gastropoda</taxon>
        <taxon>Heterobranchia</taxon>
        <taxon>Euthyneura</taxon>
        <taxon>Panpulmonata</taxon>
        <taxon>Sacoglossa</taxon>
        <taxon>Placobranchoidea</taxon>
        <taxon>Plakobranchidae</taxon>
        <taxon>Elysia</taxon>
    </lineage>
</organism>
<name>A0AAE0ZWQ3_9GAST</name>
<proteinExistence type="predicted"/>
<accession>A0AAE0ZWQ3</accession>
<evidence type="ECO:0000256" key="1">
    <source>
        <dbReference type="SAM" id="MobiDB-lite"/>
    </source>
</evidence>
<reference evidence="2" key="1">
    <citation type="journal article" date="2023" name="G3 (Bethesda)">
        <title>A reference genome for the long-term kleptoplast-retaining sea slug Elysia crispata morphotype clarki.</title>
        <authorList>
            <person name="Eastman K.E."/>
            <person name="Pendleton A.L."/>
            <person name="Shaikh M.A."/>
            <person name="Suttiyut T."/>
            <person name="Ogas R."/>
            <person name="Tomko P."/>
            <person name="Gavelis G."/>
            <person name="Widhalm J.R."/>
            <person name="Wisecaver J.H."/>
        </authorList>
    </citation>
    <scope>NUCLEOTIDE SEQUENCE</scope>
    <source>
        <strain evidence="2">ECLA1</strain>
    </source>
</reference>
<keyword evidence="3" id="KW-1185">Reference proteome</keyword>
<evidence type="ECO:0000313" key="2">
    <source>
        <dbReference type="EMBL" id="KAK3776707.1"/>
    </source>
</evidence>
<feature type="compositionally biased region" description="Basic and acidic residues" evidence="1">
    <location>
        <begin position="15"/>
        <end position="27"/>
    </location>
</feature>
<feature type="compositionally biased region" description="Low complexity" evidence="1">
    <location>
        <begin position="49"/>
        <end position="72"/>
    </location>
</feature>
<feature type="region of interest" description="Disordered" evidence="1">
    <location>
        <begin position="14"/>
        <end position="79"/>
    </location>
</feature>
<gene>
    <name evidence="2" type="ORF">RRG08_035282</name>
</gene>